<evidence type="ECO:0000313" key="15">
    <source>
        <dbReference type="EMBL" id="BBX85046.1"/>
    </source>
</evidence>
<sequence>MTLPQQLPGQYTDVWDWQLRASCRGADWRTFFSPDGERGRARSARENRAKQMCRQCPVMAECRAHALRVQEPYGTWGGLSEAERAWITGGTGNRRPYRRPTSPGPDKTLPPGDHHRTTATTASQRAGNHVARNRDHPTPL</sequence>
<feature type="binding site" evidence="12">
    <location>
        <position position="23"/>
    </location>
    <ligand>
        <name>[4Fe-4S] cluster</name>
        <dbReference type="ChEBI" id="CHEBI:49883"/>
    </ligand>
</feature>
<evidence type="ECO:0000256" key="4">
    <source>
        <dbReference type="ARBA" id="ARBA00022490"/>
    </source>
</evidence>
<keyword evidence="7 12" id="KW-0411">Iron-sulfur</keyword>
<name>A0ABN5YUA3_9MYCO</name>
<evidence type="ECO:0000256" key="11">
    <source>
        <dbReference type="ARBA" id="ARBA00023163"/>
    </source>
</evidence>
<dbReference type="PANTHER" id="PTHR38839">
    <property type="entry name" value="TRANSCRIPTIONAL REGULATOR WHID-RELATED"/>
    <property type="match status" value="1"/>
</dbReference>
<evidence type="ECO:0000256" key="6">
    <source>
        <dbReference type="ARBA" id="ARBA00023004"/>
    </source>
</evidence>
<proteinExistence type="inferred from homology"/>
<evidence type="ECO:0000256" key="5">
    <source>
        <dbReference type="ARBA" id="ARBA00022723"/>
    </source>
</evidence>
<evidence type="ECO:0000313" key="16">
    <source>
        <dbReference type="Proteomes" id="UP000465609"/>
    </source>
</evidence>
<dbReference type="Pfam" id="PF02467">
    <property type="entry name" value="Whib"/>
    <property type="match status" value="1"/>
</dbReference>
<comment type="PTM">
    <text evidence="12">The Fe-S cluster can be nitrosylated by nitric oxide (NO).</text>
</comment>
<evidence type="ECO:0000259" key="14">
    <source>
        <dbReference type="PROSITE" id="PS51674"/>
    </source>
</evidence>
<keyword evidence="9 12" id="KW-0238">DNA-binding</keyword>
<organism evidence="15 16">
    <name type="scientific">Mycolicibacterium aubagnense</name>
    <dbReference type="NCBI Taxonomy" id="319707"/>
    <lineage>
        <taxon>Bacteria</taxon>
        <taxon>Bacillati</taxon>
        <taxon>Actinomycetota</taxon>
        <taxon>Actinomycetes</taxon>
        <taxon>Mycobacteriales</taxon>
        <taxon>Mycobacteriaceae</taxon>
        <taxon>Mycolicibacterium</taxon>
    </lineage>
</organism>
<dbReference type="HAMAP" id="MF_01479">
    <property type="entry name" value="WhiB"/>
    <property type="match status" value="1"/>
</dbReference>
<keyword evidence="3 12" id="KW-0004">4Fe-4S</keyword>
<keyword evidence="8 12" id="KW-0805">Transcription regulation</keyword>
<evidence type="ECO:0000256" key="3">
    <source>
        <dbReference type="ARBA" id="ARBA00022485"/>
    </source>
</evidence>
<keyword evidence="16" id="KW-1185">Reference proteome</keyword>
<evidence type="ECO:0000256" key="1">
    <source>
        <dbReference type="ARBA" id="ARBA00004496"/>
    </source>
</evidence>
<comment type="PTM">
    <text evidence="12">Upon Fe-S cluster removal intramolecular disulfide bonds are formed.</text>
</comment>
<evidence type="ECO:0000256" key="13">
    <source>
        <dbReference type="SAM" id="MobiDB-lite"/>
    </source>
</evidence>
<keyword evidence="6 12" id="KW-0408">Iron</keyword>
<dbReference type="InterPro" id="IPR034768">
    <property type="entry name" value="4FE4S_WBL"/>
</dbReference>
<reference evidence="15 16" key="1">
    <citation type="journal article" date="2019" name="Emerg. Microbes Infect.">
        <title>Comprehensive subspecies identification of 175 nontuberculous mycobacteria species based on 7547 genomic profiles.</title>
        <authorList>
            <person name="Matsumoto Y."/>
            <person name="Kinjo T."/>
            <person name="Motooka D."/>
            <person name="Nabeya D."/>
            <person name="Jung N."/>
            <person name="Uechi K."/>
            <person name="Horii T."/>
            <person name="Iida T."/>
            <person name="Fujita J."/>
            <person name="Nakamura S."/>
        </authorList>
    </citation>
    <scope>NUCLEOTIDE SEQUENCE [LARGE SCALE GENOMIC DNA]</scope>
    <source>
        <strain evidence="15 16">JCM 15296</strain>
    </source>
</reference>
<comment type="function">
    <text evidence="12">Acts as a transcriptional regulator. Probably redox-responsive. The apo- but not holo-form probably binds DNA.</text>
</comment>
<dbReference type="PROSITE" id="PS51674">
    <property type="entry name" value="4FE4S_WBL"/>
    <property type="match status" value="1"/>
</dbReference>
<keyword evidence="5 12" id="KW-0479">Metal-binding</keyword>
<evidence type="ECO:0000256" key="9">
    <source>
        <dbReference type="ARBA" id="ARBA00023125"/>
    </source>
</evidence>
<evidence type="ECO:0000256" key="8">
    <source>
        <dbReference type="ARBA" id="ARBA00023015"/>
    </source>
</evidence>
<accession>A0ABN5YUA3</accession>
<feature type="region of interest" description="Disordered" evidence="13">
    <location>
        <begin position="87"/>
        <end position="140"/>
    </location>
</feature>
<dbReference type="EMBL" id="AP022577">
    <property type="protein sequence ID" value="BBX85046.1"/>
    <property type="molecule type" value="Genomic_DNA"/>
</dbReference>
<dbReference type="PANTHER" id="PTHR38839:SF5">
    <property type="entry name" value="TRANSCRIPTIONAL REGULATOR WHID"/>
    <property type="match status" value="1"/>
</dbReference>
<comment type="subcellular location">
    <subcellularLocation>
        <location evidence="1 12">Cytoplasm</location>
    </subcellularLocation>
</comment>
<gene>
    <name evidence="12" type="primary">whiB</name>
    <name evidence="15" type="ORF">MAUB_29190</name>
</gene>
<evidence type="ECO:0000256" key="7">
    <source>
        <dbReference type="ARBA" id="ARBA00023014"/>
    </source>
</evidence>
<feature type="binding site" evidence="12">
    <location>
        <position position="53"/>
    </location>
    <ligand>
        <name>[4Fe-4S] cluster</name>
        <dbReference type="ChEBI" id="CHEBI:49883"/>
    </ligand>
</feature>
<keyword evidence="4 12" id="KW-0963">Cytoplasm</keyword>
<keyword evidence="10 12" id="KW-1015">Disulfide bond</keyword>
<comment type="similarity">
    <text evidence="2 12">Belongs to the WhiB family.</text>
</comment>
<feature type="binding site" evidence="12">
    <location>
        <position position="62"/>
    </location>
    <ligand>
        <name>[4Fe-4S] cluster</name>
        <dbReference type="ChEBI" id="CHEBI:49883"/>
    </ligand>
</feature>
<keyword evidence="11 12" id="KW-0804">Transcription</keyword>
<feature type="domain" description="4Fe-4S Wbl-type" evidence="14">
    <location>
        <begin position="22"/>
        <end position="86"/>
    </location>
</feature>
<dbReference type="InterPro" id="IPR003482">
    <property type="entry name" value="Whib"/>
</dbReference>
<protein>
    <recommendedName>
        <fullName evidence="12">Transcriptional regulator WhiB</fullName>
    </recommendedName>
</protein>
<evidence type="ECO:0000256" key="10">
    <source>
        <dbReference type="ARBA" id="ARBA00023157"/>
    </source>
</evidence>
<comment type="cofactor">
    <cofactor evidence="12">
        <name>[4Fe-4S] cluster</name>
        <dbReference type="ChEBI" id="CHEBI:49883"/>
    </cofactor>
    <text evidence="12">Binds 1 [4Fe-4S] cluster per subunit. Following nitrosylation of the [4Fe-4S] cluster binds 1 [4Fe-8(NO)] cluster per subunit.</text>
</comment>
<evidence type="ECO:0000256" key="2">
    <source>
        <dbReference type="ARBA" id="ARBA00006597"/>
    </source>
</evidence>
<evidence type="ECO:0000256" key="12">
    <source>
        <dbReference type="HAMAP-Rule" id="MF_01479"/>
    </source>
</evidence>
<feature type="binding site" evidence="12">
    <location>
        <position position="56"/>
    </location>
    <ligand>
        <name>[4Fe-4S] cluster</name>
        <dbReference type="ChEBI" id="CHEBI:49883"/>
    </ligand>
</feature>
<dbReference type="Proteomes" id="UP000465609">
    <property type="component" value="Chromosome"/>
</dbReference>